<dbReference type="KEGG" id="aeh:Mlg_0961"/>
<organism evidence="11 12">
    <name type="scientific">Alkalilimnicola ehrlichii (strain ATCC BAA-1101 / DSM 17681 / MLHE-1)</name>
    <dbReference type="NCBI Taxonomy" id="187272"/>
    <lineage>
        <taxon>Bacteria</taxon>
        <taxon>Pseudomonadati</taxon>
        <taxon>Pseudomonadota</taxon>
        <taxon>Gammaproteobacteria</taxon>
        <taxon>Chromatiales</taxon>
        <taxon>Ectothiorhodospiraceae</taxon>
        <taxon>Alkalilimnicola</taxon>
    </lineage>
</organism>
<dbReference type="NCBIfam" id="NF011080">
    <property type="entry name" value="PRK14508.1-3"/>
    <property type="match status" value="1"/>
</dbReference>
<accession>Q0AA23</accession>
<evidence type="ECO:0000256" key="1">
    <source>
        <dbReference type="ARBA" id="ARBA00000439"/>
    </source>
</evidence>
<gene>
    <name evidence="11" type="ordered locus">Mlg_0961</name>
</gene>
<keyword evidence="12" id="KW-1185">Reference proteome</keyword>
<dbReference type="SUPFAM" id="SSF51445">
    <property type="entry name" value="(Trans)glycosidases"/>
    <property type="match status" value="1"/>
</dbReference>
<keyword evidence="7 10" id="KW-0119">Carbohydrate metabolism</keyword>
<evidence type="ECO:0000256" key="6">
    <source>
        <dbReference type="ARBA" id="ARBA00022679"/>
    </source>
</evidence>
<dbReference type="EC" id="2.4.1.25" evidence="3 10"/>
<keyword evidence="5 10" id="KW-0328">Glycosyltransferase</keyword>
<comment type="similarity">
    <text evidence="2 10">Belongs to the disproportionating enzyme family.</text>
</comment>
<sequence length="491" mass="55451">MSGGGFWQRRRAGVLAHLSSLPGEAGSGSLGRHAHGFIDWLADAGFSVWQMLPLGPTHDDLCPYQTLSVHAGDARFIDQEALEAVGWLPREPQPSHAPRRWRQERLCRARAGRAAAGDEASMAEEAAFRQRHAHWLEDYALYVALRREKGEAPWWEWPTAERDREEAALAAARERLADAIDQAVFEQFLFFSQWEALRRHAGERGVALFGDMPLFVAHDSADVWAHRDYFQLDEAGRPRTVAGVPPDYFSDTGQRWGNPHYEWARMQADGFHWWLDRLATQLELFDFVRLDHFRGLAAYWSIPAEAETARNGQWVPAPGRAFLAAVADRFGRVPLVAEDLGFITEDVEALRDTFGLPGMKVLHFAFDSDADNPYLPHHHVRDGAVYTGTHDNDTTVGWYQGLDPVVAERVAAYLGYPGEEMPWPLIRAALASVAGLAVVPMQDLLALDSDHRMNIPGVAGGDNWRWRFQWEWLPEGLQQRMAEMNRLYGRG</sequence>
<evidence type="ECO:0000256" key="3">
    <source>
        <dbReference type="ARBA" id="ARBA00012560"/>
    </source>
</evidence>
<dbReference type="Gene3D" id="3.20.20.80">
    <property type="entry name" value="Glycosidases"/>
    <property type="match status" value="1"/>
</dbReference>
<evidence type="ECO:0000313" key="11">
    <source>
        <dbReference type="EMBL" id="ABI56314.1"/>
    </source>
</evidence>
<protein>
    <recommendedName>
        <fullName evidence="4 10">4-alpha-glucanotransferase</fullName>
        <ecNumber evidence="3 10">2.4.1.25</ecNumber>
    </recommendedName>
    <alternativeName>
        <fullName evidence="8 10">Amylomaltase</fullName>
    </alternativeName>
    <alternativeName>
        <fullName evidence="9 10">Disproportionating enzyme</fullName>
    </alternativeName>
</protein>
<dbReference type="GO" id="GO:0004134">
    <property type="term" value="F:4-alpha-glucanotransferase activity"/>
    <property type="evidence" value="ECO:0007669"/>
    <property type="project" value="UniProtKB-EC"/>
</dbReference>
<dbReference type="GO" id="GO:0005975">
    <property type="term" value="P:carbohydrate metabolic process"/>
    <property type="evidence" value="ECO:0007669"/>
    <property type="project" value="InterPro"/>
</dbReference>
<dbReference type="NCBIfam" id="TIGR00217">
    <property type="entry name" value="malQ"/>
    <property type="match status" value="1"/>
</dbReference>
<evidence type="ECO:0000256" key="4">
    <source>
        <dbReference type="ARBA" id="ARBA00020295"/>
    </source>
</evidence>
<evidence type="ECO:0000256" key="9">
    <source>
        <dbReference type="ARBA" id="ARBA00031501"/>
    </source>
</evidence>
<evidence type="ECO:0000256" key="10">
    <source>
        <dbReference type="RuleBase" id="RU361207"/>
    </source>
</evidence>
<keyword evidence="6 10" id="KW-0808">Transferase</keyword>
<dbReference type="InterPro" id="IPR017853">
    <property type="entry name" value="GH"/>
</dbReference>
<comment type="catalytic activity">
    <reaction evidence="1 10">
        <text>Transfers a segment of a (1-&gt;4)-alpha-D-glucan to a new position in an acceptor, which may be glucose or a (1-&gt;4)-alpha-D-glucan.</text>
        <dbReference type="EC" id="2.4.1.25"/>
    </reaction>
</comment>
<dbReference type="EMBL" id="CP000453">
    <property type="protein sequence ID" value="ABI56314.1"/>
    <property type="molecule type" value="Genomic_DNA"/>
</dbReference>
<name>Q0AA23_ALKEH</name>
<dbReference type="HOGENOM" id="CLU_014132_1_0_6"/>
<evidence type="ECO:0000256" key="5">
    <source>
        <dbReference type="ARBA" id="ARBA00022676"/>
    </source>
</evidence>
<dbReference type="PANTHER" id="PTHR32438:SF5">
    <property type="entry name" value="4-ALPHA-GLUCANOTRANSFERASE DPE1, CHLOROPLASTIC_AMYLOPLASTIC"/>
    <property type="match status" value="1"/>
</dbReference>
<dbReference type="PANTHER" id="PTHR32438">
    <property type="entry name" value="4-ALPHA-GLUCANOTRANSFERASE DPE1, CHLOROPLASTIC/AMYLOPLASTIC"/>
    <property type="match status" value="1"/>
</dbReference>
<proteinExistence type="inferred from homology"/>
<evidence type="ECO:0000313" key="12">
    <source>
        <dbReference type="Proteomes" id="UP000001962"/>
    </source>
</evidence>
<dbReference type="eggNOG" id="COG1640">
    <property type="taxonomic scope" value="Bacteria"/>
</dbReference>
<evidence type="ECO:0000256" key="2">
    <source>
        <dbReference type="ARBA" id="ARBA00005684"/>
    </source>
</evidence>
<dbReference type="OrthoDB" id="9763489at2"/>
<dbReference type="Pfam" id="PF02446">
    <property type="entry name" value="Glyco_hydro_77"/>
    <property type="match status" value="1"/>
</dbReference>
<evidence type="ECO:0000256" key="7">
    <source>
        <dbReference type="ARBA" id="ARBA00023277"/>
    </source>
</evidence>
<dbReference type="CAZy" id="GH77">
    <property type="family name" value="Glycoside Hydrolase Family 77"/>
</dbReference>
<dbReference type="AlphaFoldDB" id="Q0AA23"/>
<dbReference type="Proteomes" id="UP000001962">
    <property type="component" value="Chromosome"/>
</dbReference>
<dbReference type="InterPro" id="IPR003385">
    <property type="entry name" value="Glyco_hydro_77"/>
</dbReference>
<reference evidence="12" key="1">
    <citation type="submission" date="2006-08" db="EMBL/GenBank/DDBJ databases">
        <title>Complete sequence of Alkalilimnicola ehrilichei MLHE-1.</title>
        <authorList>
            <person name="Copeland A."/>
            <person name="Lucas S."/>
            <person name="Lapidus A."/>
            <person name="Barry K."/>
            <person name="Detter J.C."/>
            <person name="Glavina del Rio T."/>
            <person name="Hammon N."/>
            <person name="Israni S."/>
            <person name="Dalin E."/>
            <person name="Tice H."/>
            <person name="Pitluck S."/>
            <person name="Sims D."/>
            <person name="Brettin T."/>
            <person name="Bruce D."/>
            <person name="Han C."/>
            <person name="Tapia R."/>
            <person name="Gilna P."/>
            <person name="Schmutz J."/>
            <person name="Larimer F."/>
            <person name="Land M."/>
            <person name="Hauser L."/>
            <person name="Kyrpides N."/>
            <person name="Mikhailova N."/>
            <person name="Oremland R.S."/>
            <person name="Hoeft S.E."/>
            <person name="Switzer-Blum J."/>
            <person name="Kulp T."/>
            <person name="King G."/>
            <person name="Tabita R."/>
            <person name="Witte B."/>
            <person name="Santini J.M."/>
            <person name="Basu P."/>
            <person name="Hollibaugh J.T."/>
            <person name="Xie G."/>
            <person name="Stolz J.F."/>
            <person name="Richardson P."/>
        </authorList>
    </citation>
    <scope>NUCLEOTIDE SEQUENCE [LARGE SCALE GENOMIC DNA]</scope>
    <source>
        <strain evidence="12">ATCC BAA-1101 / DSM 17681 / MLHE-1</strain>
    </source>
</reference>
<evidence type="ECO:0000256" key="8">
    <source>
        <dbReference type="ARBA" id="ARBA00031423"/>
    </source>
</evidence>
<dbReference type="RefSeq" id="WP_011628709.1">
    <property type="nucleotide sequence ID" value="NC_008340.1"/>
</dbReference>